<protein>
    <submittedName>
        <fullName evidence="2">Alpha/beta hydrolase fold domain-containing protein</fullName>
    </submittedName>
</protein>
<dbReference type="InterPro" id="IPR029058">
    <property type="entry name" value="AB_hydrolase_fold"/>
</dbReference>
<dbReference type="Pfam" id="PF06057">
    <property type="entry name" value="VirJ"/>
    <property type="match status" value="1"/>
</dbReference>
<feature type="domain" description="Bacterial virulence" evidence="1">
    <location>
        <begin position="12"/>
        <end position="179"/>
    </location>
</feature>
<sequence length="195" mass="20480">MGLRFLLGASTSRGLTAQGYEVVGLTSPVMFRTHRTAAQVDAIIADGIRTALARTGAQRIVVIGQSYGADVVQTGLAHLPADLRPKVAAIILILPGDTVYFRADPTGQAYRGKSESDPVATVNSLTWAPLTCIQGIEEPDSLCPHVRIPDARVIKMPGGHNINHDEDALLAHVLTAIASATKAAPAEKTVLQGAT</sequence>
<accession>A0ABS0HI21</accession>
<evidence type="ECO:0000313" key="2">
    <source>
        <dbReference type="EMBL" id="MBF9151909.1"/>
    </source>
</evidence>
<name>A0ABS0HI21_9SPHN</name>
<organism evidence="2 3">
    <name type="scientific">Novosphingobium jiangmenense</name>
    <dbReference type="NCBI Taxonomy" id="2791981"/>
    <lineage>
        <taxon>Bacteria</taxon>
        <taxon>Pseudomonadati</taxon>
        <taxon>Pseudomonadota</taxon>
        <taxon>Alphaproteobacteria</taxon>
        <taxon>Sphingomonadales</taxon>
        <taxon>Sphingomonadaceae</taxon>
        <taxon>Novosphingobium</taxon>
    </lineage>
</organism>
<dbReference type="Proteomes" id="UP000600799">
    <property type="component" value="Unassembled WGS sequence"/>
</dbReference>
<comment type="caution">
    <text evidence="2">The sequence shown here is derived from an EMBL/GenBank/DDBJ whole genome shotgun (WGS) entry which is preliminary data.</text>
</comment>
<keyword evidence="2" id="KW-0378">Hydrolase</keyword>
<dbReference type="InterPro" id="IPR010333">
    <property type="entry name" value="VirJ"/>
</dbReference>
<dbReference type="SUPFAM" id="SSF53474">
    <property type="entry name" value="alpha/beta-Hydrolases"/>
    <property type="match status" value="1"/>
</dbReference>
<gene>
    <name evidence="2" type="ORF">I2488_12910</name>
</gene>
<dbReference type="Gene3D" id="3.40.50.1820">
    <property type="entry name" value="alpha/beta hydrolase"/>
    <property type="match status" value="1"/>
</dbReference>
<reference evidence="2 3" key="1">
    <citation type="submission" date="2020-11" db="EMBL/GenBank/DDBJ databases">
        <title>The genome sequence of Novosphingobium sp. 1Y9A.</title>
        <authorList>
            <person name="Liu Y."/>
        </authorList>
    </citation>
    <scope>NUCLEOTIDE SEQUENCE [LARGE SCALE GENOMIC DNA]</scope>
    <source>
        <strain evidence="2 3">1Y9A</strain>
    </source>
</reference>
<dbReference type="GO" id="GO:0016787">
    <property type="term" value="F:hydrolase activity"/>
    <property type="evidence" value="ECO:0007669"/>
    <property type="project" value="UniProtKB-KW"/>
</dbReference>
<evidence type="ECO:0000313" key="3">
    <source>
        <dbReference type="Proteomes" id="UP000600799"/>
    </source>
</evidence>
<dbReference type="EMBL" id="JADQDC010000008">
    <property type="protein sequence ID" value="MBF9151909.1"/>
    <property type="molecule type" value="Genomic_DNA"/>
</dbReference>
<proteinExistence type="predicted"/>
<keyword evidence="3" id="KW-1185">Reference proteome</keyword>
<evidence type="ECO:0000259" key="1">
    <source>
        <dbReference type="Pfam" id="PF06057"/>
    </source>
</evidence>